<dbReference type="Gene3D" id="2.60.450.10">
    <property type="entry name" value="Lipopolysaccharide (LPS) transport protein A like domain"/>
    <property type="match status" value="1"/>
</dbReference>
<accession>A0A0S4KX74</accession>
<protein>
    <recommendedName>
        <fullName evidence="9">LPS-assembly protein LptD</fullName>
    </recommendedName>
</protein>
<dbReference type="Pfam" id="PF03968">
    <property type="entry name" value="LptD_N"/>
    <property type="match status" value="1"/>
</dbReference>
<dbReference type="PANTHER" id="PTHR30189:SF1">
    <property type="entry name" value="LPS-ASSEMBLY PROTEIN LPTD"/>
    <property type="match status" value="1"/>
</dbReference>
<dbReference type="PANTHER" id="PTHR30189">
    <property type="entry name" value="LPS-ASSEMBLY PROTEIN"/>
    <property type="match status" value="1"/>
</dbReference>
<dbReference type="InterPro" id="IPR007543">
    <property type="entry name" value="LptD_C"/>
</dbReference>
<dbReference type="RefSeq" id="WP_062486670.1">
    <property type="nucleotide sequence ID" value="NZ_LN885086.1"/>
</dbReference>
<evidence type="ECO:0000256" key="1">
    <source>
        <dbReference type="ARBA" id="ARBA00022729"/>
    </source>
</evidence>
<dbReference type="EMBL" id="LN885086">
    <property type="protein sequence ID" value="CUQ67790.1"/>
    <property type="molecule type" value="Genomic_DNA"/>
</dbReference>
<keyword evidence="8" id="KW-1185">Reference proteome</keyword>
<keyword evidence="2" id="KW-0472">Membrane</keyword>
<feature type="domain" description="Organic solvent tolerance-like N-terminal" evidence="5">
    <location>
        <begin position="48"/>
        <end position="121"/>
    </location>
</feature>
<evidence type="ECO:0000256" key="3">
    <source>
        <dbReference type="ARBA" id="ARBA00023237"/>
    </source>
</evidence>
<dbReference type="AlphaFoldDB" id="A0A0S4KX74"/>
<proteinExistence type="inferred from homology"/>
<dbReference type="OrthoDB" id="9760225at2"/>
<evidence type="ECO:0000259" key="6">
    <source>
        <dbReference type="Pfam" id="PF04453"/>
    </source>
</evidence>
<evidence type="ECO:0000256" key="4">
    <source>
        <dbReference type="SAM" id="SignalP"/>
    </source>
</evidence>
<dbReference type="GO" id="GO:1990351">
    <property type="term" value="C:transporter complex"/>
    <property type="evidence" value="ECO:0007669"/>
    <property type="project" value="TreeGrafter"/>
</dbReference>
<dbReference type="InterPro" id="IPR050218">
    <property type="entry name" value="LptD"/>
</dbReference>
<feature type="signal peptide" evidence="4">
    <location>
        <begin position="1"/>
        <end position="29"/>
    </location>
</feature>
<evidence type="ECO:0000259" key="5">
    <source>
        <dbReference type="Pfam" id="PF03968"/>
    </source>
</evidence>
<feature type="domain" description="LptD C-terminal" evidence="6">
    <location>
        <begin position="300"/>
        <end position="677"/>
    </location>
</feature>
<dbReference type="HAMAP" id="MF_01411">
    <property type="entry name" value="LPS_assembly_LptD"/>
    <property type="match status" value="1"/>
</dbReference>
<dbReference type="STRING" id="1715989.NITINOP_2818"/>
<organism evidence="7 8">
    <name type="scientific">Candidatus Nitrospira inopinata</name>
    <dbReference type="NCBI Taxonomy" id="1715989"/>
    <lineage>
        <taxon>Bacteria</taxon>
        <taxon>Pseudomonadati</taxon>
        <taxon>Nitrospirota</taxon>
        <taxon>Nitrospiria</taxon>
        <taxon>Nitrospirales</taxon>
        <taxon>Nitrospiraceae</taxon>
        <taxon>Nitrospira</taxon>
    </lineage>
</organism>
<reference evidence="8" key="1">
    <citation type="submission" date="2015-09" db="EMBL/GenBank/DDBJ databases">
        <authorList>
            <person name="Daims H."/>
        </authorList>
    </citation>
    <scope>NUCLEOTIDE SEQUENCE [LARGE SCALE GENOMIC DNA]</scope>
</reference>
<dbReference type="Pfam" id="PF04453">
    <property type="entry name" value="LptD"/>
    <property type="match status" value="1"/>
</dbReference>
<evidence type="ECO:0000313" key="7">
    <source>
        <dbReference type="EMBL" id="CUQ67790.1"/>
    </source>
</evidence>
<dbReference type="GO" id="GO:0015920">
    <property type="term" value="P:lipopolysaccharide transport"/>
    <property type="evidence" value="ECO:0007669"/>
    <property type="project" value="InterPro"/>
</dbReference>
<evidence type="ECO:0000256" key="2">
    <source>
        <dbReference type="ARBA" id="ARBA00023136"/>
    </source>
</evidence>
<evidence type="ECO:0000313" key="8">
    <source>
        <dbReference type="Proteomes" id="UP000066284"/>
    </source>
</evidence>
<dbReference type="InterPro" id="IPR020889">
    <property type="entry name" value="LipoPS_assembly_LptD"/>
</dbReference>
<dbReference type="KEGG" id="nio:NITINOP_2818"/>
<dbReference type="GO" id="GO:0043165">
    <property type="term" value="P:Gram-negative-bacterium-type cell outer membrane assembly"/>
    <property type="evidence" value="ECO:0007669"/>
    <property type="project" value="InterPro"/>
</dbReference>
<keyword evidence="1 4" id="KW-0732">Signal</keyword>
<dbReference type="InterPro" id="IPR005653">
    <property type="entry name" value="OstA-like_N"/>
</dbReference>
<dbReference type="GO" id="GO:0009279">
    <property type="term" value="C:cell outer membrane"/>
    <property type="evidence" value="ECO:0007669"/>
    <property type="project" value="InterPro"/>
</dbReference>
<evidence type="ECO:0008006" key="9">
    <source>
        <dbReference type="Google" id="ProtNLM"/>
    </source>
</evidence>
<dbReference type="Proteomes" id="UP000066284">
    <property type="component" value="Chromosome 1"/>
</dbReference>
<sequence length="820" mass="91906">MPGSWRMMRRSRMLAVVAALFWIAPVVFAAETDTDAGGPPRSSAPLDVTAARLEYRQDQEVYEAEGSVVVRYGAITLTADRVTIHMLPGILTASGHVHLTDPQTDLTAERLELNVNTEAGVVIHGRLIASSTNSYVTGRLFQRFSESHYRVKEGSFTNCDAQEGEVPAWRLKFEDLDARIGDTLSFSRGWFCVNDVPLIPVPGFTYPLTRRKTGLLIPVVSYDNRFGFHAQASFYWAINPSQDLTIAPKYYSNLGYGSDFDYRYVLNRQSRGQWHVGYLQQTELPNVAGVSQTEDVKRARATITGSHTQMFTDTLLLRANVGIVTDPNYFQQLSNSGTLRASPSNESNLLATQRLPYGNLYLLGRYLQPLQAGGRDTFQRLPEAGYNLPEVSLFNSPLLFGAEGNFVNFYREQGFTLNRVDVAPGIATDVIDFGHVVGVRPQAKFREVYYSRGARTAASQHRETFWIGVDAMSKLTRRYGLEGGGSLLHTIEPTVTYEYVPATDQSNLTLIDQVDDLPRKNLLTYAFRSRVLEQSNARSFNWLDLTVAQSYHVGGVQTLARDFTPGVDPFLGSVTQPIQPRTVPIQGRKFSDIWVRAVIGNNMPHVVRSQLDAAGFDRAAGLLGAGERPPINRYLIVDAFVDPYQGTVSQVNTDFRLQEESNWYLEVGQRYSRSGPRVRRGDIWNPISFNEVYAPTGEILFLTASGAFRTPWGWTIGAKGYYDVKQRKSPEYDVVALYQNPCKCWSVGFYYVQFPDRQQFNFMLSLTGLGWTENTGTAVMRSILSPLLWGEKGLPWYVPWGQYGRTDRTSAAEGVATESR</sequence>
<keyword evidence="3" id="KW-0998">Cell outer membrane</keyword>
<feature type="chain" id="PRO_5006623614" description="LPS-assembly protein LptD" evidence="4">
    <location>
        <begin position="30"/>
        <end position="820"/>
    </location>
</feature>
<gene>
    <name evidence="7" type="ORF">NITINOP_2818</name>
</gene>
<name>A0A0S4KX74_9BACT</name>